<accession>A0A1R3HFN1</accession>
<dbReference type="Proteomes" id="UP000188268">
    <property type="component" value="Unassembled WGS sequence"/>
</dbReference>
<reference evidence="1 2" key="1">
    <citation type="submission" date="2013-09" db="EMBL/GenBank/DDBJ databases">
        <title>Corchorus capsularis genome sequencing.</title>
        <authorList>
            <person name="Alam M."/>
            <person name="Haque M.S."/>
            <person name="Islam M.S."/>
            <person name="Emdad E.M."/>
            <person name="Islam M.M."/>
            <person name="Ahmed B."/>
            <person name="Halim A."/>
            <person name="Hossen Q.M.M."/>
            <person name="Hossain M.Z."/>
            <person name="Ahmed R."/>
            <person name="Khan M.M."/>
            <person name="Islam R."/>
            <person name="Rashid M.M."/>
            <person name="Khan S.A."/>
            <person name="Rahman M.S."/>
            <person name="Alam M."/>
        </authorList>
    </citation>
    <scope>NUCLEOTIDE SEQUENCE [LARGE SCALE GENOMIC DNA]</scope>
    <source>
        <strain evidence="2">cv. CVL-1</strain>
        <tissue evidence="1">Whole seedling</tissue>
    </source>
</reference>
<sequence>MEEYGRSSASDRRLAGWLGFL</sequence>
<evidence type="ECO:0000313" key="1">
    <source>
        <dbReference type="EMBL" id="OMO69176.1"/>
    </source>
</evidence>
<evidence type="ECO:0000313" key="2">
    <source>
        <dbReference type="Proteomes" id="UP000188268"/>
    </source>
</evidence>
<dbReference type="AlphaFoldDB" id="A0A1R3HFN1"/>
<dbReference type="EMBL" id="AWWV01012078">
    <property type="protein sequence ID" value="OMO69176.1"/>
    <property type="molecule type" value="Genomic_DNA"/>
</dbReference>
<proteinExistence type="predicted"/>
<organism evidence="1 2">
    <name type="scientific">Corchorus capsularis</name>
    <name type="common">Jute</name>
    <dbReference type="NCBI Taxonomy" id="210143"/>
    <lineage>
        <taxon>Eukaryota</taxon>
        <taxon>Viridiplantae</taxon>
        <taxon>Streptophyta</taxon>
        <taxon>Embryophyta</taxon>
        <taxon>Tracheophyta</taxon>
        <taxon>Spermatophyta</taxon>
        <taxon>Magnoliopsida</taxon>
        <taxon>eudicotyledons</taxon>
        <taxon>Gunneridae</taxon>
        <taxon>Pentapetalae</taxon>
        <taxon>rosids</taxon>
        <taxon>malvids</taxon>
        <taxon>Malvales</taxon>
        <taxon>Malvaceae</taxon>
        <taxon>Grewioideae</taxon>
        <taxon>Apeibeae</taxon>
        <taxon>Corchorus</taxon>
    </lineage>
</organism>
<name>A0A1R3HFN1_COCAP</name>
<comment type="caution">
    <text evidence="1">The sequence shown here is derived from an EMBL/GenBank/DDBJ whole genome shotgun (WGS) entry which is preliminary data.</text>
</comment>
<dbReference type="Gramene" id="OMO69176">
    <property type="protein sequence ID" value="OMO69176"/>
    <property type="gene ID" value="CCACVL1_19634"/>
</dbReference>
<keyword evidence="2" id="KW-1185">Reference proteome</keyword>
<protein>
    <submittedName>
        <fullName evidence="1">Uncharacterized protein</fullName>
    </submittedName>
</protein>
<gene>
    <name evidence="1" type="ORF">CCACVL1_19634</name>
</gene>